<evidence type="ECO:0000256" key="4">
    <source>
        <dbReference type="SAM" id="Phobius"/>
    </source>
</evidence>
<dbReference type="PANTHER" id="PTHR10903:SF170">
    <property type="entry name" value="GTPASE IMAP FAMILY MEMBER 7"/>
    <property type="match status" value="1"/>
</dbReference>
<accession>A0A3Q2W6P5</accession>
<dbReference type="STRING" id="8153.ENSHBUP00000020360"/>
<evidence type="ECO:0000256" key="2">
    <source>
        <dbReference type="ARBA" id="ARBA00022741"/>
    </source>
</evidence>
<dbReference type="Proteomes" id="UP000264840">
    <property type="component" value="Unplaced"/>
</dbReference>
<dbReference type="GeneTree" id="ENSGT01120000271858"/>
<dbReference type="SUPFAM" id="SSF52540">
    <property type="entry name" value="P-loop containing nucleoside triphosphate hydrolases"/>
    <property type="match status" value="1"/>
</dbReference>
<feature type="domain" description="AIG1-type G" evidence="5">
    <location>
        <begin position="11"/>
        <end position="211"/>
    </location>
</feature>
<keyword evidence="4" id="KW-1133">Transmembrane helix</keyword>
<sequence length="279" mass="30870">LVGTRNQHYKPDVLRIVVTGKTGIGKSALGNTILGENLFKSRLSLSSVTSVCQKETAQFDGQKLAIVDTPGLSDTKRPYDSVVEEVLKSISFAAPGPHVFLVVVQATRFTEEDQKSLEVIKETFGEAARDYTMVLFTHGDQLKAEGVTMEELISRNQPIKDFIHQCHGGYHVIDNRDEASTQVSKLLKKINAMVQKNEGRYYTSELFTEAQKAIEKEIRRLLRENPKMKPEEAKKQAERNNSFNQSFMTCIKGGCAVVTAGGAVLAAALVMKKMGCITQ</sequence>
<comment type="similarity">
    <text evidence="1">Belongs to the TRAFAC class TrmE-Era-EngA-EngB-Septin-like GTPase superfamily. AIG1/Toc34/Toc159-like paraseptin GTPase family. IAN subfamily.</text>
</comment>
<keyword evidence="3" id="KW-0342">GTP-binding</keyword>
<dbReference type="Gene3D" id="3.40.50.300">
    <property type="entry name" value="P-loop containing nucleotide triphosphate hydrolases"/>
    <property type="match status" value="1"/>
</dbReference>
<dbReference type="FunFam" id="3.40.50.300:FF:000366">
    <property type="entry name" value="GTPase, IMAP family member 2"/>
    <property type="match status" value="1"/>
</dbReference>
<evidence type="ECO:0000256" key="3">
    <source>
        <dbReference type="ARBA" id="ARBA00023134"/>
    </source>
</evidence>
<dbReference type="AlphaFoldDB" id="A0A3Q2W6P5"/>
<protein>
    <recommendedName>
        <fullName evidence="5">AIG1-type G domain-containing protein</fullName>
    </recommendedName>
</protein>
<reference evidence="6" key="1">
    <citation type="submission" date="2025-08" db="UniProtKB">
        <authorList>
            <consortium name="Ensembl"/>
        </authorList>
    </citation>
    <scope>IDENTIFICATION</scope>
</reference>
<feature type="transmembrane region" description="Helical" evidence="4">
    <location>
        <begin position="251"/>
        <end position="271"/>
    </location>
</feature>
<dbReference type="PROSITE" id="PS51720">
    <property type="entry name" value="G_AIG1"/>
    <property type="match status" value="1"/>
</dbReference>
<evidence type="ECO:0000313" key="6">
    <source>
        <dbReference type="Ensembl" id="ENSHBUP00000020360.1"/>
    </source>
</evidence>
<name>A0A3Q2W6P5_HAPBU</name>
<dbReference type="GO" id="GO:0005525">
    <property type="term" value="F:GTP binding"/>
    <property type="evidence" value="ECO:0007669"/>
    <property type="project" value="UniProtKB-KW"/>
</dbReference>
<dbReference type="OMA" id="NQPIKDF"/>
<keyword evidence="2" id="KW-0547">Nucleotide-binding</keyword>
<evidence type="ECO:0000313" key="7">
    <source>
        <dbReference type="Proteomes" id="UP000264840"/>
    </source>
</evidence>
<keyword evidence="4" id="KW-0812">Transmembrane</keyword>
<dbReference type="InterPro" id="IPR027417">
    <property type="entry name" value="P-loop_NTPase"/>
</dbReference>
<reference evidence="6" key="2">
    <citation type="submission" date="2025-09" db="UniProtKB">
        <authorList>
            <consortium name="Ensembl"/>
        </authorList>
    </citation>
    <scope>IDENTIFICATION</scope>
</reference>
<dbReference type="Pfam" id="PF04548">
    <property type="entry name" value="AIG1"/>
    <property type="match status" value="1"/>
</dbReference>
<dbReference type="InterPro" id="IPR045058">
    <property type="entry name" value="GIMA/IAN/Toc"/>
</dbReference>
<keyword evidence="7" id="KW-1185">Reference proteome</keyword>
<dbReference type="PANTHER" id="PTHR10903">
    <property type="entry name" value="GTPASE, IMAP FAMILY MEMBER-RELATED"/>
    <property type="match status" value="1"/>
</dbReference>
<evidence type="ECO:0000256" key="1">
    <source>
        <dbReference type="ARBA" id="ARBA00008535"/>
    </source>
</evidence>
<organism evidence="6 7">
    <name type="scientific">Haplochromis burtoni</name>
    <name type="common">Burton's mouthbrooder</name>
    <name type="synonym">Chromis burtoni</name>
    <dbReference type="NCBI Taxonomy" id="8153"/>
    <lineage>
        <taxon>Eukaryota</taxon>
        <taxon>Metazoa</taxon>
        <taxon>Chordata</taxon>
        <taxon>Craniata</taxon>
        <taxon>Vertebrata</taxon>
        <taxon>Euteleostomi</taxon>
        <taxon>Actinopterygii</taxon>
        <taxon>Neopterygii</taxon>
        <taxon>Teleostei</taxon>
        <taxon>Neoteleostei</taxon>
        <taxon>Acanthomorphata</taxon>
        <taxon>Ovalentaria</taxon>
        <taxon>Cichlomorphae</taxon>
        <taxon>Cichliformes</taxon>
        <taxon>Cichlidae</taxon>
        <taxon>African cichlids</taxon>
        <taxon>Pseudocrenilabrinae</taxon>
        <taxon>Haplochromini</taxon>
        <taxon>Haplochromis</taxon>
    </lineage>
</organism>
<dbReference type="Ensembl" id="ENSHBUT00000029963.1">
    <property type="protein sequence ID" value="ENSHBUP00000020360.1"/>
    <property type="gene ID" value="ENSHBUG00000022619.1"/>
</dbReference>
<evidence type="ECO:0000259" key="5">
    <source>
        <dbReference type="PROSITE" id="PS51720"/>
    </source>
</evidence>
<keyword evidence="4" id="KW-0472">Membrane</keyword>
<dbReference type="CDD" id="cd01852">
    <property type="entry name" value="AIG1"/>
    <property type="match status" value="1"/>
</dbReference>
<proteinExistence type="inferred from homology"/>
<dbReference type="InterPro" id="IPR006703">
    <property type="entry name" value="G_AIG1"/>
</dbReference>